<evidence type="ECO:0000256" key="2">
    <source>
        <dbReference type="ARBA" id="ARBA00022771"/>
    </source>
</evidence>
<dbReference type="GO" id="GO:0016567">
    <property type="term" value="P:protein ubiquitination"/>
    <property type="evidence" value="ECO:0007669"/>
    <property type="project" value="TreeGrafter"/>
</dbReference>
<feature type="compositionally biased region" description="Basic and acidic residues" evidence="5">
    <location>
        <begin position="295"/>
        <end position="305"/>
    </location>
</feature>
<evidence type="ECO:0000313" key="8">
    <source>
        <dbReference type="Proteomes" id="UP000053237"/>
    </source>
</evidence>
<evidence type="ECO:0000256" key="3">
    <source>
        <dbReference type="ARBA" id="ARBA00022833"/>
    </source>
</evidence>
<keyword evidence="8" id="KW-1185">Reference proteome</keyword>
<comment type="caution">
    <text evidence="7">The sequence shown here is derived from an EMBL/GenBank/DDBJ whole genome shotgun (WGS) entry which is preliminary data.</text>
</comment>
<protein>
    <recommendedName>
        <fullName evidence="6">RING-type domain-containing protein</fullName>
    </recommendedName>
</protein>
<dbReference type="EMBL" id="CAIX01000007">
    <property type="protein sequence ID" value="CCI40317.1"/>
    <property type="molecule type" value="Genomic_DNA"/>
</dbReference>
<dbReference type="STRING" id="65357.A0A024G0F1"/>
<evidence type="ECO:0000256" key="5">
    <source>
        <dbReference type="SAM" id="MobiDB-lite"/>
    </source>
</evidence>
<dbReference type="SMART" id="SM00184">
    <property type="entry name" value="RING"/>
    <property type="match status" value="1"/>
</dbReference>
<dbReference type="GO" id="GO:0005737">
    <property type="term" value="C:cytoplasm"/>
    <property type="evidence" value="ECO:0007669"/>
    <property type="project" value="TreeGrafter"/>
</dbReference>
<dbReference type="SUPFAM" id="SSF57850">
    <property type="entry name" value="RING/U-box"/>
    <property type="match status" value="1"/>
</dbReference>
<dbReference type="PANTHER" id="PTHR15710:SF243">
    <property type="entry name" value="E3 UBIQUITIN-PROTEIN LIGASE PRAJA-2 ISOFORM X1"/>
    <property type="match status" value="1"/>
</dbReference>
<evidence type="ECO:0000256" key="4">
    <source>
        <dbReference type="PROSITE-ProRule" id="PRU00175"/>
    </source>
</evidence>
<evidence type="ECO:0000313" key="7">
    <source>
        <dbReference type="EMBL" id="CCI40317.1"/>
    </source>
</evidence>
<dbReference type="InterPro" id="IPR001841">
    <property type="entry name" value="Znf_RING"/>
</dbReference>
<dbReference type="PANTHER" id="PTHR15710">
    <property type="entry name" value="E3 UBIQUITIN-PROTEIN LIGASE PRAJA"/>
    <property type="match status" value="1"/>
</dbReference>
<dbReference type="PROSITE" id="PS50089">
    <property type="entry name" value="ZF_RING_2"/>
    <property type="match status" value="1"/>
</dbReference>
<dbReference type="OrthoDB" id="21204at2759"/>
<feature type="region of interest" description="Disordered" evidence="5">
    <location>
        <begin position="245"/>
        <end position="305"/>
    </location>
</feature>
<dbReference type="InterPro" id="IPR013083">
    <property type="entry name" value="Znf_RING/FYVE/PHD"/>
</dbReference>
<keyword evidence="2 4" id="KW-0863">Zinc-finger</keyword>
<feature type="domain" description="RING-type" evidence="6">
    <location>
        <begin position="89"/>
        <end position="128"/>
    </location>
</feature>
<dbReference type="CDD" id="cd16454">
    <property type="entry name" value="RING-H2_PA-TM-RING"/>
    <property type="match status" value="1"/>
</dbReference>
<dbReference type="AlphaFoldDB" id="A0A024G0F1"/>
<dbReference type="InParanoid" id="A0A024G0F1"/>
<evidence type="ECO:0000259" key="6">
    <source>
        <dbReference type="PROSITE" id="PS50089"/>
    </source>
</evidence>
<proteinExistence type="predicted"/>
<sequence>MDLAIRVNVRYAAPPNSQIKDALRLFKSPRWVQSIIRYIIPQLNSVSPVSGSVLESLKKHRISSRPEKCDCKIRNGQEQPCGCEATKSCVICMEAIETTSLELPCKHQFHEHCIEPWLKMHSTCPTCRAQLPTEPCTNYSVYAINTTIILQQSQARLPTAELLELSASNQIIRAVVNARVRRRSIPESNSQATPVASSEPTLTSTYMDPMNLSRSSPVPLPDNLLTTEVIVPCSSEISAGATSVHNVRPPETSLPNSETHEWTITEPIVPTFSRHSSRRRYRDDDEETPFHKRQRMDEEQHNITV</sequence>
<dbReference type="GO" id="GO:0008270">
    <property type="term" value="F:zinc ion binding"/>
    <property type="evidence" value="ECO:0007669"/>
    <property type="project" value="UniProtKB-KW"/>
</dbReference>
<accession>A0A024G0F1</accession>
<name>A0A024G0F1_9STRA</name>
<organism evidence="7 8">
    <name type="scientific">Albugo candida</name>
    <dbReference type="NCBI Taxonomy" id="65357"/>
    <lineage>
        <taxon>Eukaryota</taxon>
        <taxon>Sar</taxon>
        <taxon>Stramenopiles</taxon>
        <taxon>Oomycota</taxon>
        <taxon>Peronosporomycetes</taxon>
        <taxon>Albuginales</taxon>
        <taxon>Albuginaceae</taxon>
        <taxon>Albugo</taxon>
    </lineage>
</organism>
<dbReference type="GO" id="GO:0061630">
    <property type="term" value="F:ubiquitin protein ligase activity"/>
    <property type="evidence" value="ECO:0007669"/>
    <property type="project" value="TreeGrafter"/>
</dbReference>
<dbReference type="Gene3D" id="3.30.40.10">
    <property type="entry name" value="Zinc/RING finger domain, C3HC4 (zinc finger)"/>
    <property type="match status" value="1"/>
</dbReference>
<keyword evidence="3" id="KW-0862">Zinc</keyword>
<evidence type="ECO:0000256" key="1">
    <source>
        <dbReference type="ARBA" id="ARBA00022723"/>
    </source>
</evidence>
<reference evidence="7 8" key="1">
    <citation type="submission" date="2012-05" db="EMBL/GenBank/DDBJ databases">
        <title>Recombination and specialization in a pathogen metapopulation.</title>
        <authorList>
            <person name="Gardiner A."/>
            <person name="Kemen E."/>
            <person name="Schultz-Larsen T."/>
            <person name="MacLean D."/>
            <person name="Van Oosterhout C."/>
            <person name="Jones J.D.G."/>
        </authorList>
    </citation>
    <scope>NUCLEOTIDE SEQUENCE [LARGE SCALE GENOMIC DNA]</scope>
    <source>
        <strain evidence="7 8">Ac Nc2</strain>
    </source>
</reference>
<gene>
    <name evidence="7" type="ORF">BN9_011010</name>
</gene>
<dbReference type="Proteomes" id="UP000053237">
    <property type="component" value="Unassembled WGS sequence"/>
</dbReference>
<dbReference type="Pfam" id="PF13639">
    <property type="entry name" value="zf-RING_2"/>
    <property type="match status" value="1"/>
</dbReference>
<keyword evidence="1" id="KW-0479">Metal-binding</keyword>